<dbReference type="STRING" id="1296096.A0A1B9I7X0"/>
<evidence type="ECO:0000313" key="3">
    <source>
        <dbReference type="EMBL" id="OCF51589.1"/>
    </source>
</evidence>
<evidence type="ECO:0000313" key="4">
    <source>
        <dbReference type="EMBL" id="WWC70814.1"/>
    </source>
</evidence>
<dbReference type="InterPro" id="IPR011009">
    <property type="entry name" value="Kinase-like_dom_sf"/>
</dbReference>
<feature type="domain" description="Aminoglycoside phosphotransferase" evidence="2">
    <location>
        <begin position="58"/>
        <end position="204"/>
    </location>
</feature>
<reference evidence="4" key="4">
    <citation type="submission" date="2024-02" db="EMBL/GenBank/DDBJ databases">
        <title>Comparative genomics of Cryptococcus and Kwoniella reveals pathogenesis evolution and contrasting modes of karyotype evolution via chromosome fusion or intercentromeric recombination.</title>
        <authorList>
            <person name="Coelho M.A."/>
            <person name="David-Palma M."/>
            <person name="Shea T."/>
            <person name="Bowers K."/>
            <person name="McGinley-Smith S."/>
            <person name="Mohammad A.W."/>
            <person name="Gnirke A."/>
            <person name="Yurkov A.M."/>
            <person name="Nowrousian M."/>
            <person name="Sun S."/>
            <person name="Cuomo C.A."/>
            <person name="Heitman J."/>
        </authorList>
    </citation>
    <scope>NUCLEOTIDE SEQUENCE</scope>
    <source>
        <strain evidence="4">CBS 10737</strain>
    </source>
</reference>
<dbReference type="Gene3D" id="3.90.1200.10">
    <property type="match status" value="1"/>
</dbReference>
<reference evidence="3" key="3">
    <citation type="submission" date="2016-07" db="EMBL/GenBank/DDBJ databases">
        <title>Evolution of pathogenesis and genome organization in the Tremellales.</title>
        <authorList>
            <person name="Cuomo C."/>
            <person name="Litvintseva A."/>
            <person name="Heitman J."/>
            <person name="Chen Y."/>
            <person name="Sun S."/>
            <person name="Springer D."/>
            <person name="Dromer F."/>
            <person name="Young S."/>
            <person name="Zeng Q."/>
            <person name="Chapman S."/>
            <person name="Gujja S."/>
            <person name="Saif S."/>
            <person name="Birren B."/>
        </authorList>
    </citation>
    <scope>NUCLEOTIDE SEQUENCE</scope>
    <source>
        <strain evidence="3">CBS 10737</strain>
    </source>
</reference>
<dbReference type="CDD" id="cd05120">
    <property type="entry name" value="APH_ChoK_like"/>
    <property type="match status" value="1"/>
</dbReference>
<dbReference type="EMBL" id="KV700115">
    <property type="protein sequence ID" value="OCF51589.1"/>
    <property type="molecule type" value="Genomic_DNA"/>
</dbReference>
<dbReference type="EMBL" id="CP144524">
    <property type="protein sequence ID" value="WWC70814.1"/>
    <property type="molecule type" value="Genomic_DNA"/>
</dbReference>
<dbReference type="Pfam" id="PF01636">
    <property type="entry name" value="APH"/>
    <property type="match status" value="1"/>
</dbReference>
<name>A0A1B9I7X0_9TREE</name>
<dbReference type="InterPro" id="IPR002575">
    <property type="entry name" value="Aminoglycoside_PTrfase"/>
</dbReference>
<dbReference type="RefSeq" id="XP_019012808.1">
    <property type="nucleotide sequence ID" value="XM_019154068.1"/>
</dbReference>
<dbReference type="InterPro" id="IPR051678">
    <property type="entry name" value="AGP_Transferase"/>
</dbReference>
<reference evidence="4" key="2">
    <citation type="submission" date="2013-07" db="EMBL/GenBank/DDBJ databases">
        <authorList>
            <consortium name="The Broad Institute Genome Sequencing Platform"/>
            <person name="Cuomo C."/>
            <person name="Litvintseva A."/>
            <person name="Chen Y."/>
            <person name="Heitman J."/>
            <person name="Sun S."/>
            <person name="Springer D."/>
            <person name="Dromer F."/>
            <person name="Young S.K."/>
            <person name="Zeng Q."/>
            <person name="Gargeya S."/>
            <person name="Fitzgerald M."/>
            <person name="Abouelleil A."/>
            <person name="Alvarado L."/>
            <person name="Berlin A.M."/>
            <person name="Chapman S.B."/>
            <person name="Dewar J."/>
            <person name="Goldberg J."/>
            <person name="Griggs A."/>
            <person name="Gujja S."/>
            <person name="Hansen M."/>
            <person name="Howarth C."/>
            <person name="Imamovic A."/>
            <person name="Larimer J."/>
            <person name="McCowan C."/>
            <person name="Murphy C."/>
            <person name="Pearson M."/>
            <person name="Priest M."/>
            <person name="Roberts A."/>
            <person name="Saif S."/>
            <person name="Shea T."/>
            <person name="Sykes S."/>
            <person name="Wortman J."/>
            <person name="Nusbaum C."/>
            <person name="Birren B."/>
        </authorList>
    </citation>
    <scope>NUCLEOTIDE SEQUENCE</scope>
    <source>
        <strain evidence="4">CBS 10737</strain>
    </source>
</reference>
<sequence length="664" mass="75552">MIESTQCPINHTTSRRRVLETFDPLKGSRLFIKRSSTREEATKDLNSAGTPRDRVEQSFSSLDNEAKAIHFVKTHTSIPVPTIIAVFEDRGCLYMIQEYIENAIPAFDAPDHVHSHIVRQLEHYMSELHNLRSHKFHCFSRDLHLPARLVSTEAYLSTLQYPEDPQCRYVLCHGDLGWQNIMVDPRTGDIKSIIDWEYAGFYPVEVEGEYWKRFGTASPNSSERSDNDKICQLLHSLNTDGRFSSDYHLSPKIDYTNHPEGKHQLDRRKHSKVRYLSSRSRLSSNFKRIFSVIGQKTVIPTSGPQGLEKNEKSLDAGPVNSQDVSDRAQSAVFHDTNQDSLREPNLNLLPSHDEQSSGIQGIIDAPEWHDLKVSHPRDKTITAQSITVQVAIASREHISAQLTSLKRSVDIDYRAGQDWTLATSRDAPGYYIRPLKSKTLVQETLHSQELCRLLSGVLDQLSSKIRLSIDPLKHFQQRQLLAQKYTEEIVKMRSEFDDMSGDPSSLSLDPYWIHADNIRRHIHADRDQAFRESETLKWNAIKAFAHALLVISHAAETLLPFTPDRVRNQPSGTDDPARRAAEDRVRDLLLGGSGGWTSQVTDMQDWVPLNAIEKGVPEEKEEKTEPIPDRILQYYYDSDARYLKSLEQESSGDGLAHPSSSFAI</sequence>
<dbReference type="KEGG" id="kpin:30170673"/>
<dbReference type="PANTHER" id="PTHR21310:SF15">
    <property type="entry name" value="AMINOGLYCOSIDE PHOSPHOTRANSFERASE DOMAIN-CONTAINING PROTEIN"/>
    <property type="match status" value="1"/>
</dbReference>
<gene>
    <name evidence="3" type="ORF">I206_02304</name>
    <name evidence="4" type="ORF">I206_104766</name>
</gene>
<dbReference type="Proteomes" id="UP000094020">
    <property type="component" value="Chromosome 6"/>
</dbReference>
<evidence type="ECO:0000256" key="1">
    <source>
        <dbReference type="SAM" id="MobiDB-lite"/>
    </source>
</evidence>
<evidence type="ECO:0000259" key="2">
    <source>
        <dbReference type="Pfam" id="PF01636"/>
    </source>
</evidence>
<feature type="region of interest" description="Disordered" evidence="1">
    <location>
        <begin position="300"/>
        <end position="322"/>
    </location>
</feature>
<protein>
    <recommendedName>
        <fullName evidence="2">Aminoglycoside phosphotransferase domain-containing protein</fullName>
    </recommendedName>
</protein>
<keyword evidence="5" id="KW-1185">Reference proteome</keyword>
<dbReference type="SUPFAM" id="SSF56112">
    <property type="entry name" value="Protein kinase-like (PK-like)"/>
    <property type="match status" value="1"/>
</dbReference>
<evidence type="ECO:0000313" key="5">
    <source>
        <dbReference type="Proteomes" id="UP000094020"/>
    </source>
</evidence>
<dbReference type="OrthoDB" id="8300194at2759"/>
<proteinExistence type="predicted"/>
<reference evidence="3" key="1">
    <citation type="submission" date="2013-07" db="EMBL/GenBank/DDBJ databases">
        <title>The Genome Sequence of Cryptococcus pinus CBS10737.</title>
        <authorList>
            <consortium name="The Broad Institute Genome Sequencing Platform"/>
            <person name="Cuomo C."/>
            <person name="Litvintseva A."/>
            <person name="Chen Y."/>
            <person name="Heitman J."/>
            <person name="Sun S."/>
            <person name="Springer D."/>
            <person name="Dromer F."/>
            <person name="Young S.K."/>
            <person name="Zeng Q."/>
            <person name="Gargeya S."/>
            <person name="Fitzgerald M."/>
            <person name="Abouelleil A."/>
            <person name="Alvarado L."/>
            <person name="Berlin A.M."/>
            <person name="Chapman S.B."/>
            <person name="Dewar J."/>
            <person name="Goldberg J."/>
            <person name="Griggs A."/>
            <person name="Gujja S."/>
            <person name="Hansen M."/>
            <person name="Howarth C."/>
            <person name="Imamovic A."/>
            <person name="Larimer J."/>
            <person name="McCowan C."/>
            <person name="Murphy C."/>
            <person name="Pearson M."/>
            <person name="Priest M."/>
            <person name="Roberts A."/>
            <person name="Saif S."/>
            <person name="Shea T."/>
            <person name="Sykes S."/>
            <person name="Wortman J."/>
            <person name="Nusbaum C."/>
            <person name="Birren B."/>
        </authorList>
    </citation>
    <scope>NUCLEOTIDE SEQUENCE [LARGE SCALE GENOMIC DNA]</scope>
    <source>
        <strain evidence="3">CBS 10737</strain>
    </source>
</reference>
<organism evidence="3">
    <name type="scientific">Kwoniella pini CBS 10737</name>
    <dbReference type="NCBI Taxonomy" id="1296096"/>
    <lineage>
        <taxon>Eukaryota</taxon>
        <taxon>Fungi</taxon>
        <taxon>Dikarya</taxon>
        <taxon>Basidiomycota</taxon>
        <taxon>Agaricomycotina</taxon>
        <taxon>Tremellomycetes</taxon>
        <taxon>Tremellales</taxon>
        <taxon>Cryptococcaceae</taxon>
        <taxon>Kwoniella</taxon>
    </lineage>
</organism>
<dbReference type="AlphaFoldDB" id="A0A1B9I7X0"/>
<dbReference type="GeneID" id="30170673"/>
<dbReference type="PANTHER" id="PTHR21310">
    <property type="entry name" value="AMINOGLYCOSIDE PHOSPHOTRANSFERASE-RELATED-RELATED"/>
    <property type="match status" value="1"/>
</dbReference>
<accession>A0A1B9I7X0</accession>